<protein>
    <submittedName>
        <fullName evidence="2">DUF4351 domain-containing protein</fullName>
    </submittedName>
</protein>
<comment type="caution">
    <text evidence="2">The sequence shown here is derived from an EMBL/GenBank/DDBJ whole genome shotgun (WGS) entry which is preliminary data.</text>
</comment>
<evidence type="ECO:0000313" key="2">
    <source>
        <dbReference type="EMBL" id="MEG3436205.1"/>
    </source>
</evidence>
<proteinExistence type="predicted"/>
<feature type="domain" description="DUF4351" evidence="1">
    <location>
        <begin position="223"/>
        <end position="281"/>
    </location>
</feature>
<dbReference type="Pfam" id="PF14261">
    <property type="entry name" value="DUF4351"/>
    <property type="match status" value="1"/>
</dbReference>
<dbReference type="EMBL" id="JBAFSM010000004">
    <property type="protein sequence ID" value="MEG3436205.1"/>
    <property type="molecule type" value="Genomic_DNA"/>
</dbReference>
<evidence type="ECO:0000259" key="1">
    <source>
        <dbReference type="Pfam" id="PF14261"/>
    </source>
</evidence>
<dbReference type="RefSeq" id="WP_332863661.1">
    <property type="nucleotide sequence ID" value="NZ_JBAFSM010000004.1"/>
</dbReference>
<sequence length="284" mass="32493">MTKKADIGSKRLIGLAPDNWARWLTGQADVSVQEFLSSEFQWVSRSNDVLLKVYSSRYGHFLLLNEIQLRYSDRMPRRIRAYAALAEERYHLPVYPVLVNILPVRGGISIPTRYESNFMGLQATQDYRVINLSEVEADLVFRERISTLLPFVPILRGGGEEGVVRAALRELRADEQLQDLEPLLSFFASFVLEIPIVQEIMRWDMTVLRESPWYQEILAEGLQQGARQGEASLIIRLLTRRFGALSLDIVDRIRSLPISRLDELGDSLLDFAGLEDLRAWLSGE</sequence>
<reference evidence="2 3" key="1">
    <citation type="submission" date="2024-01" db="EMBL/GenBank/DDBJ databases">
        <title>Genomic insights into the taxonomy and metabolism of the cyanobacterium Pannus brasiliensis CCIBt3594.</title>
        <authorList>
            <person name="Machado M."/>
            <person name="Botero N.B."/>
            <person name="Andreote A.P.D."/>
            <person name="Feitosa A.M.T."/>
            <person name="Popin R."/>
            <person name="Sivonen K."/>
            <person name="Fiore M.F."/>
        </authorList>
    </citation>
    <scope>NUCLEOTIDE SEQUENCE [LARGE SCALE GENOMIC DNA]</scope>
    <source>
        <strain evidence="2 3">CCIBt3594</strain>
    </source>
</reference>
<keyword evidence="3" id="KW-1185">Reference proteome</keyword>
<dbReference type="Proteomes" id="UP001328733">
    <property type="component" value="Unassembled WGS sequence"/>
</dbReference>
<dbReference type="PANTHER" id="PTHR34613:SF1">
    <property type="entry name" value="SLL6017 PROTEIN"/>
    <property type="match status" value="1"/>
</dbReference>
<gene>
    <name evidence="2" type="ORF">V0288_03660</name>
</gene>
<dbReference type="InterPro" id="IPR025587">
    <property type="entry name" value="DUF4351"/>
</dbReference>
<dbReference type="AlphaFoldDB" id="A0AAW9QGR9"/>
<organism evidence="2 3">
    <name type="scientific">Pannus brasiliensis CCIBt3594</name>
    <dbReference type="NCBI Taxonomy" id="1427578"/>
    <lineage>
        <taxon>Bacteria</taxon>
        <taxon>Bacillati</taxon>
        <taxon>Cyanobacteriota</taxon>
        <taxon>Cyanophyceae</taxon>
        <taxon>Oscillatoriophycideae</taxon>
        <taxon>Chroococcales</taxon>
        <taxon>Microcystaceae</taxon>
        <taxon>Pannus</taxon>
    </lineage>
</organism>
<name>A0AAW9QGR9_9CHRO</name>
<dbReference type="PANTHER" id="PTHR34613">
    <property type="entry name" value="SLL0800 PROTEIN"/>
    <property type="match status" value="1"/>
</dbReference>
<accession>A0AAW9QGR9</accession>
<evidence type="ECO:0000313" key="3">
    <source>
        <dbReference type="Proteomes" id="UP001328733"/>
    </source>
</evidence>